<protein>
    <recommendedName>
        <fullName evidence="2">DUF6199 domain-containing protein</fullName>
    </recommendedName>
</protein>
<keyword evidence="1" id="KW-0472">Membrane</keyword>
<accession>A0A2V4V9Z4</accession>
<reference evidence="3 4" key="1">
    <citation type="submission" date="2018-06" db="EMBL/GenBank/DDBJ databases">
        <title>Genomic Encyclopedia of Type Strains, Phase III (KMG-III): the genomes of soil and plant-associated and newly described type strains.</title>
        <authorList>
            <person name="Whitman W."/>
        </authorList>
    </citation>
    <scope>NUCLEOTIDE SEQUENCE [LARGE SCALE GENOMIC DNA]</scope>
    <source>
        <strain evidence="3 4">CECT 7022</strain>
    </source>
</reference>
<organism evidence="3 4">
    <name type="scientific">Paenibacillus barcinonensis</name>
    <dbReference type="NCBI Taxonomy" id="198119"/>
    <lineage>
        <taxon>Bacteria</taxon>
        <taxon>Bacillati</taxon>
        <taxon>Bacillota</taxon>
        <taxon>Bacilli</taxon>
        <taxon>Bacillales</taxon>
        <taxon>Paenibacillaceae</taxon>
        <taxon>Paenibacillus</taxon>
    </lineage>
</organism>
<keyword evidence="1" id="KW-1133">Transmembrane helix</keyword>
<evidence type="ECO:0000256" key="1">
    <source>
        <dbReference type="SAM" id="Phobius"/>
    </source>
</evidence>
<dbReference type="Pfam" id="PF19701">
    <property type="entry name" value="DUF6199"/>
    <property type="match status" value="1"/>
</dbReference>
<evidence type="ECO:0000259" key="2">
    <source>
        <dbReference type="Pfam" id="PF19701"/>
    </source>
</evidence>
<dbReference type="EMBL" id="QJSW01000017">
    <property type="protein sequence ID" value="PYE45696.1"/>
    <property type="molecule type" value="Genomic_DNA"/>
</dbReference>
<evidence type="ECO:0000313" key="3">
    <source>
        <dbReference type="EMBL" id="PYE45696.1"/>
    </source>
</evidence>
<name>A0A2V4V9Z4_PAEBA</name>
<gene>
    <name evidence="3" type="ORF">DFQ00_11740</name>
</gene>
<feature type="domain" description="DUF6199" evidence="2">
    <location>
        <begin position="13"/>
        <end position="69"/>
    </location>
</feature>
<keyword evidence="1" id="KW-0812">Transmembrane</keyword>
<dbReference type="Proteomes" id="UP000247790">
    <property type="component" value="Unassembled WGS sequence"/>
</dbReference>
<dbReference type="InterPro" id="IPR045679">
    <property type="entry name" value="DUF6199"/>
</dbReference>
<comment type="caution">
    <text evidence="3">The sequence shown here is derived from an EMBL/GenBank/DDBJ whole genome shotgun (WGS) entry which is preliminary data.</text>
</comment>
<proteinExistence type="predicted"/>
<evidence type="ECO:0000313" key="4">
    <source>
        <dbReference type="Proteomes" id="UP000247790"/>
    </source>
</evidence>
<dbReference type="RefSeq" id="WP_244213949.1">
    <property type="nucleotide sequence ID" value="NZ_QJSW01000017.1"/>
</dbReference>
<feature type="transmembrane region" description="Helical" evidence="1">
    <location>
        <begin position="52"/>
        <end position="70"/>
    </location>
</feature>
<dbReference type="AlphaFoldDB" id="A0A2V4V9Z4"/>
<sequence length="71" mass="8362">MVNEEGRSVMKILFFIFMVLCMINLCFPKFAWYLRYGWLVQGESEPSKSYMVMVRMSSLFMLLIAFTLAMA</sequence>
<feature type="transmembrane region" description="Helical" evidence="1">
    <location>
        <begin position="12"/>
        <end position="32"/>
    </location>
</feature>